<protein>
    <submittedName>
        <fullName evidence="1">Uncharacterized protein</fullName>
    </submittedName>
</protein>
<gene>
    <name evidence="1" type="ORF">Rumeso_04260</name>
</gene>
<sequence>MAFRVMSVLRQEFGLRVPEEVAAMGCGERRPGPRGWAQAASLPLHG</sequence>
<name>A0A017HJ76_9RHOB</name>
<accession>A0A017HJ76</accession>
<proteinExistence type="predicted"/>
<dbReference type="Proteomes" id="UP000019666">
    <property type="component" value="Unassembled WGS sequence"/>
</dbReference>
<reference evidence="1 2" key="1">
    <citation type="submission" date="2013-02" db="EMBL/GenBank/DDBJ databases">
        <authorList>
            <person name="Fiebig A."/>
            <person name="Goeker M."/>
            <person name="Klenk H.-P.P."/>
        </authorList>
    </citation>
    <scope>NUCLEOTIDE SEQUENCE [LARGE SCALE GENOMIC DNA]</scope>
    <source>
        <strain evidence="1 2">DSM 19309</strain>
    </source>
</reference>
<dbReference type="EMBL" id="AOSK01000120">
    <property type="protein sequence ID" value="EYD74203.1"/>
    <property type="molecule type" value="Genomic_DNA"/>
</dbReference>
<dbReference type="STRING" id="442562.Rumeso_04260"/>
<evidence type="ECO:0000313" key="2">
    <source>
        <dbReference type="Proteomes" id="UP000019666"/>
    </source>
</evidence>
<dbReference type="HOGENOM" id="CLU_3188585_0_0_5"/>
<organism evidence="1 2">
    <name type="scientific">Rubellimicrobium mesophilum DSM 19309</name>
    <dbReference type="NCBI Taxonomy" id="442562"/>
    <lineage>
        <taxon>Bacteria</taxon>
        <taxon>Pseudomonadati</taxon>
        <taxon>Pseudomonadota</taxon>
        <taxon>Alphaproteobacteria</taxon>
        <taxon>Rhodobacterales</taxon>
        <taxon>Roseobacteraceae</taxon>
        <taxon>Rubellimicrobium</taxon>
    </lineage>
</organism>
<keyword evidence="2" id="KW-1185">Reference proteome</keyword>
<dbReference type="AlphaFoldDB" id="A0A017HJ76"/>
<comment type="caution">
    <text evidence="1">The sequence shown here is derived from an EMBL/GenBank/DDBJ whole genome shotgun (WGS) entry which is preliminary data.</text>
</comment>
<evidence type="ECO:0000313" key="1">
    <source>
        <dbReference type="EMBL" id="EYD74203.1"/>
    </source>
</evidence>